<organism evidence="2 3">
    <name type="scientific">Geodermatophilus amargosae</name>
    <dbReference type="NCBI Taxonomy" id="1296565"/>
    <lineage>
        <taxon>Bacteria</taxon>
        <taxon>Bacillati</taxon>
        <taxon>Actinomycetota</taxon>
        <taxon>Actinomycetes</taxon>
        <taxon>Geodermatophilales</taxon>
        <taxon>Geodermatophilaceae</taxon>
        <taxon>Geodermatophilus</taxon>
    </lineage>
</organism>
<reference evidence="3" key="1">
    <citation type="submission" date="2016-10" db="EMBL/GenBank/DDBJ databases">
        <authorList>
            <person name="Varghese N."/>
            <person name="Submissions S."/>
        </authorList>
    </citation>
    <scope>NUCLEOTIDE SEQUENCE [LARGE SCALE GENOMIC DNA]</scope>
    <source>
        <strain evidence="3">DSM 46136</strain>
    </source>
</reference>
<dbReference type="STRING" id="1296565.SAMN05660657_04451"/>
<protein>
    <submittedName>
        <fullName evidence="2">Uncharacterized protein</fullName>
    </submittedName>
</protein>
<keyword evidence="3" id="KW-1185">Reference proteome</keyword>
<dbReference type="AlphaFoldDB" id="A0A1I7CGG9"/>
<feature type="region of interest" description="Disordered" evidence="1">
    <location>
        <begin position="293"/>
        <end position="312"/>
    </location>
</feature>
<evidence type="ECO:0000313" key="3">
    <source>
        <dbReference type="Proteomes" id="UP000199546"/>
    </source>
</evidence>
<sequence>MRSMIDPRDVLTALAPSNRLHARRSMVGPAALTAAGVGATSPALPDHVVERLAAWRLLHDVPFGYLVPDPAALPMESIRFFRIDAAWVEALVSGALAVGAVAERELARATDAEPQARRAADRKLRSVRDRARGRTAAAEVDAERIGGADEVCGFLLRSLLVSQFPGLSVRAYRTTAVPLGADPAVYDQEHPEDVVPLLRIERLAPTVMIVLLQGSPKLVWLQEPHHGVQQGVDPAPGGGLQVPVRDVTGAVTAEPPVPLPLRGNAPPGVVDVATLVERLDAAHPLGGPGRGGAGLGLALLQPPARQRFEEGP</sequence>
<gene>
    <name evidence="2" type="ORF">SAMN05660657_04451</name>
</gene>
<name>A0A1I7CGG9_9ACTN</name>
<evidence type="ECO:0000313" key="2">
    <source>
        <dbReference type="EMBL" id="SFT98511.1"/>
    </source>
</evidence>
<evidence type="ECO:0000256" key="1">
    <source>
        <dbReference type="SAM" id="MobiDB-lite"/>
    </source>
</evidence>
<dbReference type="EMBL" id="FPBA01000021">
    <property type="protein sequence ID" value="SFT98511.1"/>
    <property type="molecule type" value="Genomic_DNA"/>
</dbReference>
<accession>A0A1I7CGG9</accession>
<proteinExistence type="predicted"/>
<dbReference type="Proteomes" id="UP000199546">
    <property type="component" value="Unassembled WGS sequence"/>
</dbReference>